<sequence length="530" mass="61617">MIATEKVKPNNEETKINNEEEQNIDYGVMDLIECPDGDQAKDVIESILDIKKIEFAPQPIDTNSNTKNINMATLYTKTNLITTTANKLAKLLVSKRELLEEKNLSKKVTEGQYAQALCNYLNVTIFQHKLYGLMGNWVELDQGNTGNLNKYILNLVGDRKTNFIKEIKSQILFFARPYTDTNNLPILLNNGYLVDGKFYEYDANKIKPFSPYQINLDHNPNCKKVEIVDEYLNNLSQNEFEYRRILEEILGYCLMTNYDRKGSLSKFFFLVGDGGNGKGTFLKIISRILGIENCSLVSSQQIADERYNNNLKGKLANLGDDVPNKPLNDTVIKILKNISSCDEIALRNLFNDAHNYRLTATLIFTSNHILKSWEKDYAFKRRIIWIPMYYKPQKVDPNFLSKITTNEALEYWLYLAIQGYNRLYKNEKFSESEIINKFNREYHKENNNIEVYLEFKTIDDFINKKPKETYEEYQTWCEDEGLEPLSKSSLDSNIKTKFDLEIGSVRVVEKDLFDKTDKTVTKRAYKPKKE</sequence>
<feature type="domain" description="SF3 helicase" evidence="4">
    <location>
        <begin position="241"/>
        <end position="451"/>
    </location>
</feature>
<name>A0ABU7XCJ0_9FIRM</name>
<keyword evidence="3" id="KW-0067">ATP-binding</keyword>
<dbReference type="SUPFAM" id="SSF52540">
    <property type="entry name" value="P-loop containing nucleoside triphosphate hydrolases"/>
    <property type="match status" value="1"/>
</dbReference>
<keyword evidence="1" id="KW-0547">Nucleotide-binding</keyword>
<dbReference type="Gene3D" id="3.40.50.300">
    <property type="entry name" value="P-loop containing nucleotide triphosphate hydrolases"/>
    <property type="match status" value="1"/>
</dbReference>
<protein>
    <submittedName>
        <fullName evidence="5">Phage/plasmid primase, P4 family</fullName>
    </submittedName>
</protein>
<dbReference type="InterPro" id="IPR027417">
    <property type="entry name" value="P-loop_NTPase"/>
</dbReference>
<dbReference type="InterPro" id="IPR045455">
    <property type="entry name" value="NrS-1_pol-like_helicase"/>
</dbReference>
<evidence type="ECO:0000256" key="2">
    <source>
        <dbReference type="ARBA" id="ARBA00022801"/>
    </source>
</evidence>
<dbReference type="InterPro" id="IPR006500">
    <property type="entry name" value="Helicase_put_C_phage/plasmid"/>
</dbReference>
<dbReference type="NCBIfam" id="TIGR01613">
    <property type="entry name" value="primase_Cterm"/>
    <property type="match status" value="1"/>
</dbReference>
<dbReference type="PANTHER" id="PTHR35372">
    <property type="entry name" value="ATP BINDING PROTEIN-RELATED"/>
    <property type="match status" value="1"/>
</dbReference>
<dbReference type="EMBL" id="JARBCY010000033">
    <property type="protein sequence ID" value="MEF3318168.1"/>
    <property type="molecule type" value="Genomic_DNA"/>
</dbReference>
<evidence type="ECO:0000256" key="1">
    <source>
        <dbReference type="ARBA" id="ARBA00022741"/>
    </source>
</evidence>
<evidence type="ECO:0000313" key="6">
    <source>
        <dbReference type="Proteomes" id="UP001328425"/>
    </source>
</evidence>
<accession>A0ABU7XCJ0</accession>
<evidence type="ECO:0000313" key="5">
    <source>
        <dbReference type="EMBL" id="MEF3318168.1"/>
    </source>
</evidence>
<reference evidence="5 6" key="1">
    <citation type="submission" date="2022-11" db="EMBL/GenBank/DDBJ databases">
        <title>The First Case of Preauricular Fistular Abscess Caused by Peptoniphilus grossensis.</title>
        <authorList>
            <person name="Byun J.-H."/>
        </authorList>
    </citation>
    <scope>NUCLEOTIDE SEQUENCE [LARGE SCALE GENOMIC DNA]</scope>
    <source>
        <strain evidence="5 6">GYB008</strain>
    </source>
</reference>
<proteinExistence type="predicted"/>
<comment type="caution">
    <text evidence="5">The sequence shown here is derived from an EMBL/GenBank/DDBJ whole genome shotgun (WGS) entry which is preliminary data.</text>
</comment>
<dbReference type="PROSITE" id="PS51206">
    <property type="entry name" value="SF3_HELICASE_1"/>
    <property type="match status" value="1"/>
</dbReference>
<dbReference type="Pfam" id="PF19263">
    <property type="entry name" value="DUF5906"/>
    <property type="match status" value="1"/>
</dbReference>
<evidence type="ECO:0000259" key="4">
    <source>
        <dbReference type="PROSITE" id="PS51206"/>
    </source>
</evidence>
<evidence type="ECO:0000256" key="3">
    <source>
        <dbReference type="ARBA" id="ARBA00022840"/>
    </source>
</evidence>
<keyword evidence="6" id="KW-1185">Reference proteome</keyword>
<dbReference type="RefSeq" id="WP_332087308.1">
    <property type="nucleotide sequence ID" value="NZ_JARBCY010000033.1"/>
</dbReference>
<dbReference type="PANTHER" id="PTHR35372:SF2">
    <property type="entry name" value="SF3 HELICASE DOMAIN-CONTAINING PROTEIN"/>
    <property type="match status" value="1"/>
</dbReference>
<dbReference type="InterPro" id="IPR051620">
    <property type="entry name" value="ORF904-like_C"/>
</dbReference>
<organism evidence="5 6">
    <name type="scientific">Peptoniphilus grossensis</name>
    <dbReference type="NCBI Taxonomy" id="1465756"/>
    <lineage>
        <taxon>Bacteria</taxon>
        <taxon>Bacillati</taxon>
        <taxon>Bacillota</taxon>
        <taxon>Tissierellia</taxon>
        <taxon>Tissierellales</taxon>
        <taxon>Peptoniphilaceae</taxon>
        <taxon>Peptoniphilus</taxon>
    </lineage>
</organism>
<dbReference type="InterPro" id="IPR014015">
    <property type="entry name" value="Helicase_SF3_DNA-vir"/>
</dbReference>
<gene>
    <name evidence="5" type="ORF">PV361_05580</name>
</gene>
<keyword evidence="2" id="KW-0378">Hydrolase</keyword>
<dbReference type="Proteomes" id="UP001328425">
    <property type="component" value="Unassembled WGS sequence"/>
</dbReference>